<dbReference type="EMBL" id="BK016133">
    <property type="protein sequence ID" value="DAF97500.1"/>
    <property type="molecule type" value="Genomic_DNA"/>
</dbReference>
<proteinExistence type="predicted"/>
<name>A0A8S5USW8_9CAUD</name>
<accession>A0A8S5USW8</accession>
<sequence>MTNMVKAVSKLVTVLTDIILSGNAWNTLYDSYLSDEEIEKRKTGTNTSGVKTKSILANGWITHLDKLKEDEENKGFCSEVERLLKKTTIEFYPEFFVNYPKIENIVSYKRSRMLTFKRFLMSYYELSTEEAFKQFVEDVRSELLSRIILFRFTRNSHVNKLKFAGLPVSDINGFRDYFFKTAVGELSRLTPVYHDKGYLGDVNEFSQLPDEELEKHKLGFSHGYTLDYQDNHEVIIAKFKPNNDYPATKLLKQYLEEEMDKNYFKVMKHSNLGKLIPIFETVEDKQVLKMLILQTNF</sequence>
<organism evidence="1">
    <name type="scientific">Myoviridae sp. ctijX18</name>
    <dbReference type="NCBI Taxonomy" id="2825154"/>
    <lineage>
        <taxon>Viruses</taxon>
        <taxon>Duplodnaviria</taxon>
        <taxon>Heunggongvirae</taxon>
        <taxon>Uroviricota</taxon>
        <taxon>Caudoviricetes</taxon>
    </lineage>
</organism>
<reference evidence="1" key="1">
    <citation type="journal article" date="2021" name="Proc. Natl. Acad. Sci. U.S.A.">
        <title>A Catalog of Tens of Thousands of Viruses from Human Metagenomes Reveals Hidden Associations with Chronic Diseases.</title>
        <authorList>
            <person name="Tisza M.J."/>
            <person name="Buck C.B."/>
        </authorList>
    </citation>
    <scope>NUCLEOTIDE SEQUENCE</scope>
    <source>
        <strain evidence="1">CtijX18</strain>
    </source>
</reference>
<protein>
    <submittedName>
        <fullName evidence="1">Uncharacterized protein</fullName>
    </submittedName>
</protein>
<evidence type="ECO:0000313" key="1">
    <source>
        <dbReference type="EMBL" id="DAF97500.1"/>
    </source>
</evidence>